<sequence length="181" mass="19915">MAEQQAILAGGCFWCTEAVFNDVIGVSKVESGYTGGTVTSPTYRQVCGGDTGHAEAIRVTFDPDQLSYDDLLDIFFATHDPTQLNRQGNDIGTQYRSAIFPNSPEQEEAAKQAIARNQANWPAPIATTIEPLGTWWPAEDYHQAYWEGEGQRSPYCLAVIPPKLQKLRKSFAARVKSETAA</sequence>
<gene>
    <name evidence="4 6" type="primary">msrA</name>
    <name evidence="6" type="ORF">FRZ32_01000</name>
</gene>
<feature type="active site" evidence="4">
    <location>
        <position position="12"/>
    </location>
</feature>
<evidence type="ECO:0000256" key="1">
    <source>
        <dbReference type="ARBA" id="ARBA00023002"/>
    </source>
</evidence>
<proteinExistence type="inferred from homology"/>
<reference evidence="6 7" key="1">
    <citation type="journal article" date="2015" name="J. Microbiol.">
        <title>Sphingosinicella ginsenosidimutans sp. nov., with ginsenoside converting activity.</title>
        <authorList>
            <person name="Kim J.K."/>
            <person name="Kang M.S."/>
            <person name="Park S.C."/>
            <person name="Kim K.M."/>
            <person name="Choi K."/>
            <person name="Yoon M.H."/>
            <person name="Im W.T."/>
        </authorList>
    </citation>
    <scope>NUCLEOTIDE SEQUENCE [LARGE SCALE GENOMIC DNA]</scope>
    <source>
        <strain evidence="6 7">BS-11</strain>
    </source>
</reference>
<dbReference type="Pfam" id="PF01625">
    <property type="entry name" value="PMSR"/>
    <property type="match status" value="1"/>
</dbReference>
<comment type="similarity">
    <text evidence="4">Belongs to the MsrA Met sulfoxide reductase family.</text>
</comment>
<dbReference type="SUPFAM" id="SSF55068">
    <property type="entry name" value="Peptide methionine sulfoxide reductase"/>
    <property type="match status" value="1"/>
</dbReference>
<dbReference type="InterPro" id="IPR002569">
    <property type="entry name" value="Met_Sox_Rdtase_MsrA_dom"/>
</dbReference>
<evidence type="ECO:0000259" key="5">
    <source>
        <dbReference type="Pfam" id="PF01625"/>
    </source>
</evidence>
<keyword evidence="1 4" id="KW-0560">Oxidoreductase</keyword>
<dbReference type="PANTHER" id="PTHR43774">
    <property type="entry name" value="PEPTIDE METHIONINE SULFOXIDE REDUCTASE"/>
    <property type="match status" value="1"/>
</dbReference>
<comment type="function">
    <text evidence="4">Has an important function as a repair enzyme for proteins that have been inactivated by oxidation. Catalyzes the reversible oxidation-reduction of methionine sulfoxide in proteins to methionine.</text>
</comment>
<dbReference type="EMBL" id="VOQQ01000001">
    <property type="protein sequence ID" value="TXC62356.1"/>
    <property type="molecule type" value="Genomic_DNA"/>
</dbReference>
<dbReference type="PANTHER" id="PTHR43774:SF1">
    <property type="entry name" value="PEPTIDE METHIONINE SULFOXIDE REDUCTASE MSRA 2"/>
    <property type="match status" value="1"/>
</dbReference>
<evidence type="ECO:0000256" key="3">
    <source>
        <dbReference type="ARBA" id="ARBA00048782"/>
    </source>
</evidence>
<dbReference type="EC" id="1.8.4.11" evidence="4"/>
<keyword evidence="7" id="KW-1185">Reference proteome</keyword>
<dbReference type="RefSeq" id="WP_147041744.1">
    <property type="nucleotide sequence ID" value="NZ_BAABIR010000001.1"/>
</dbReference>
<feature type="domain" description="Peptide methionine sulphoxide reductase MsrA" evidence="5">
    <location>
        <begin position="5"/>
        <end position="156"/>
    </location>
</feature>
<dbReference type="InterPro" id="IPR036509">
    <property type="entry name" value="Met_Sox_Rdtase_MsrA_sf"/>
</dbReference>
<dbReference type="Gene3D" id="3.30.1060.10">
    <property type="entry name" value="Peptide methionine sulphoxide reductase MsrA"/>
    <property type="match status" value="1"/>
</dbReference>
<comment type="caution">
    <text evidence="6">The sequence shown here is derived from an EMBL/GenBank/DDBJ whole genome shotgun (WGS) entry which is preliminary data.</text>
</comment>
<accession>A0A5C6TQ44</accession>
<organism evidence="6 7">
    <name type="scientific">Allosphingosinicella ginsenosidimutans</name>
    <dbReference type="NCBI Taxonomy" id="1176539"/>
    <lineage>
        <taxon>Bacteria</taxon>
        <taxon>Pseudomonadati</taxon>
        <taxon>Pseudomonadota</taxon>
        <taxon>Alphaproteobacteria</taxon>
        <taxon>Sphingomonadales</taxon>
        <taxon>Sphingomonadaceae</taxon>
        <taxon>Allosphingosinicella</taxon>
    </lineage>
</organism>
<dbReference type="GO" id="GO:0033744">
    <property type="term" value="F:L-methionine:thioredoxin-disulfide S-oxidoreductase activity"/>
    <property type="evidence" value="ECO:0007669"/>
    <property type="project" value="RHEA"/>
</dbReference>
<evidence type="ECO:0000313" key="7">
    <source>
        <dbReference type="Proteomes" id="UP000321249"/>
    </source>
</evidence>
<evidence type="ECO:0000313" key="6">
    <source>
        <dbReference type="EMBL" id="TXC62356.1"/>
    </source>
</evidence>
<name>A0A5C6TQ44_9SPHN</name>
<dbReference type="Proteomes" id="UP000321249">
    <property type="component" value="Unassembled WGS sequence"/>
</dbReference>
<protein>
    <recommendedName>
        <fullName evidence="4">Peptide methionine sulfoxide reductase MsrA</fullName>
        <shortName evidence="4">Protein-methionine-S-oxide reductase</shortName>
        <ecNumber evidence="4">1.8.4.11</ecNumber>
    </recommendedName>
    <alternativeName>
        <fullName evidence="4">Peptide-methionine (S)-S-oxide reductase</fullName>
        <shortName evidence="4">Peptide Met(O) reductase</shortName>
    </alternativeName>
</protein>
<dbReference type="HAMAP" id="MF_01401">
    <property type="entry name" value="MsrA"/>
    <property type="match status" value="1"/>
</dbReference>
<comment type="catalytic activity">
    <reaction evidence="2 4">
        <text>L-methionyl-[protein] + [thioredoxin]-disulfide + H2O = L-methionyl-(S)-S-oxide-[protein] + [thioredoxin]-dithiol</text>
        <dbReference type="Rhea" id="RHEA:14217"/>
        <dbReference type="Rhea" id="RHEA-COMP:10698"/>
        <dbReference type="Rhea" id="RHEA-COMP:10700"/>
        <dbReference type="Rhea" id="RHEA-COMP:12313"/>
        <dbReference type="Rhea" id="RHEA-COMP:12315"/>
        <dbReference type="ChEBI" id="CHEBI:15377"/>
        <dbReference type="ChEBI" id="CHEBI:16044"/>
        <dbReference type="ChEBI" id="CHEBI:29950"/>
        <dbReference type="ChEBI" id="CHEBI:44120"/>
        <dbReference type="ChEBI" id="CHEBI:50058"/>
        <dbReference type="EC" id="1.8.4.11"/>
    </reaction>
</comment>
<dbReference type="AlphaFoldDB" id="A0A5C6TQ44"/>
<dbReference type="GO" id="GO:0008113">
    <property type="term" value="F:peptide-methionine (S)-S-oxide reductase activity"/>
    <property type="evidence" value="ECO:0007669"/>
    <property type="project" value="UniProtKB-UniRule"/>
</dbReference>
<evidence type="ECO:0000256" key="4">
    <source>
        <dbReference type="HAMAP-Rule" id="MF_01401"/>
    </source>
</evidence>
<dbReference type="NCBIfam" id="TIGR00401">
    <property type="entry name" value="msrA"/>
    <property type="match status" value="1"/>
</dbReference>
<comment type="catalytic activity">
    <reaction evidence="3 4">
        <text>[thioredoxin]-disulfide + L-methionine + H2O = L-methionine (S)-S-oxide + [thioredoxin]-dithiol</text>
        <dbReference type="Rhea" id="RHEA:19993"/>
        <dbReference type="Rhea" id="RHEA-COMP:10698"/>
        <dbReference type="Rhea" id="RHEA-COMP:10700"/>
        <dbReference type="ChEBI" id="CHEBI:15377"/>
        <dbReference type="ChEBI" id="CHEBI:29950"/>
        <dbReference type="ChEBI" id="CHEBI:50058"/>
        <dbReference type="ChEBI" id="CHEBI:57844"/>
        <dbReference type="ChEBI" id="CHEBI:58772"/>
        <dbReference type="EC" id="1.8.4.11"/>
    </reaction>
</comment>
<evidence type="ECO:0000256" key="2">
    <source>
        <dbReference type="ARBA" id="ARBA00047806"/>
    </source>
</evidence>
<dbReference type="OrthoDB" id="4174719at2"/>